<dbReference type="InterPro" id="IPR004358">
    <property type="entry name" value="Sig_transdc_His_kin-like_C"/>
</dbReference>
<dbReference type="SUPFAM" id="SSF103190">
    <property type="entry name" value="Sensory domain-like"/>
    <property type="match status" value="1"/>
</dbReference>
<keyword evidence="7 11" id="KW-1133">Transmembrane helix</keyword>
<evidence type="ECO:0000256" key="11">
    <source>
        <dbReference type="SAM" id="Phobius"/>
    </source>
</evidence>
<keyword evidence="9 11" id="KW-0472">Membrane</keyword>
<dbReference type="AlphaFoldDB" id="A0A7T7XKJ7"/>
<dbReference type="InterPro" id="IPR011006">
    <property type="entry name" value="CheY-like_superfamily"/>
</dbReference>
<feature type="modified residue" description="4-aspartylphosphate" evidence="10">
    <location>
        <position position="634"/>
    </location>
</feature>
<gene>
    <name evidence="14" type="ORF">JFL75_13765</name>
</gene>
<organism evidence="14 15">
    <name type="scientific">Breznakiella homolactica</name>
    <dbReference type="NCBI Taxonomy" id="2798577"/>
    <lineage>
        <taxon>Bacteria</taxon>
        <taxon>Pseudomonadati</taxon>
        <taxon>Spirochaetota</taxon>
        <taxon>Spirochaetia</taxon>
        <taxon>Spirochaetales</taxon>
        <taxon>Breznakiellaceae</taxon>
        <taxon>Breznakiella</taxon>
    </lineage>
</organism>
<dbReference type="Pfam" id="PF02743">
    <property type="entry name" value="dCache_1"/>
    <property type="match status" value="1"/>
</dbReference>
<dbReference type="InterPro" id="IPR033479">
    <property type="entry name" value="dCache_1"/>
</dbReference>
<dbReference type="Pfam" id="PF02518">
    <property type="entry name" value="HATPase_c"/>
    <property type="match status" value="1"/>
</dbReference>
<evidence type="ECO:0000256" key="6">
    <source>
        <dbReference type="ARBA" id="ARBA00022692"/>
    </source>
</evidence>
<dbReference type="GO" id="GO:0005886">
    <property type="term" value="C:plasma membrane"/>
    <property type="evidence" value="ECO:0007669"/>
    <property type="project" value="UniProtKB-SubCell"/>
</dbReference>
<dbReference type="PROSITE" id="PS50110">
    <property type="entry name" value="RESPONSE_REGULATORY"/>
    <property type="match status" value="1"/>
</dbReference>
<evidence type="ECO:0000259" key="13">
    <source>
        <dbReference type="PROSITE" id="PS50110"/>
    </source>
</evidence>
<dbReference type="InterPro" id="IPR036097">
    <property type="entry name" value="HisK_dim/P_sf"/>
</dbReference>
<dbReference type="Pfam" id="PF00072">
    <property type="entry name" value="Response_reg"/>
    <property type="match status" value="1"/>
</dbReference>
<dbReference type="KEGG" id="bhc:JFL75_13765"/>
<evidence type="ECO:0000313" key="14">
    <source>
        <dbReference type="EMBL" id="QQO08005.1"/>
    </source>
</evidence>
<dbReference type="PROSITE" id="PS50109">
    <property type="entry name" value="HIS_KIN"/>
    <property type="match status" value="1"/>
</dbReference>
<dbReference type="SUPFAM" id="SSF47384">
    <property type="entry name" value="Homodimeric domain of signal transducing histidine kinase"/>
    <property type="match status" value="1"/>
</dbReference>
<keyword evidence="5 10" id="KW-0597">Phosphoprotein</keyword>
<feature type="transmembrane region" description="Helical" evidence="11">
    <location>
        <begin position="290"/>
        <end position="310"/>
    </location>
</feature>
<dbReference type="Gene3D" id="3.30.450.20">
    <property type="entry name" value="PAS domain"/>
    <property type="match status" value="2"/>
</dbReference>
<dbReference type="SUPFAM" id="SSF55874">
    <property type="entry name" value="ATPase domain of HSP90 chaperone/DNA topoisomerase II/histidine kinase"/>
    <property type="match status" value="1"/>
</dbReference>
<keyword evidence="8" id="KW-0902">Two-component regulatory system</keyword>
<dbReference type="CDD" id="cd12912">
    <property type="entry name" value="PDC2_MCP_like"/>
    <property type="match status" value="1"/>
</dbReference>
<evidence type="ECO:0000256" key="4">
    <source>
        <dbReference type="ARBA" id="ARBA00022475"/>
    </source>
</evidence>
<dbReference type="SMART" id="SM00448">
    <property type="entry name" value="REC"/>
    <property type="match status" value="1"/>
</dbReference>
<keyword evidence="6 11" id="KW-0812">Transmembrane</keyword>
<dbReference type="PRINTS" id="PR00344">
    <property type="entry name" value="BCTRLSENSOR"/>
</dbReference>
<dbReference type="CDD" id="cd17546">
    <property type="entry name" value="REC_hyHK_CKI1_RcsC-like"/>
    <property type="match status" value="1"/>
</dbReference>
<protein>
    <recommendedName>
        <fullName evidence="3">histidine kinase</fullName>
        <ecNumber evidence="3">2.7.13.3</ecNumber>
    </recommendedName>
</protein>
<dbReference type="SMART" id="SM00388">
    <property type="entry name" value="HisKA"/>
    <property type="match status" value="1"/>
</dbReference>
<dbReference type="Gene3D" id="3.30.565.10">
    <property type="entry name" value="Histidine kinase-like ATPase, C-terminal domain"/>
    <property type="match status" value="1"/>
</dbReference>
<dbReference type="InterPro" id="IPR005467">
    <property type="entry name" value="His_kinase_dom"/>
</dbReference>
<dbReference type="InterPro" id="IPR001789">
    <property type="entry name" value="Sig_transdc_resp-reg_receiver"/>
</dbReference>
<dbReference type="Gene3D" id="1.10.287.130">
    <property type="match status" value="1"/>
</dbReference>
<dbReference type="EC" id="2.7.13.3" evidence="3"/>
<comment type="catalytic activity">
    <reaction evidence="1">
        <text>ATP + protein L-histidine = ADP + protein N-phospho-L-histidine.</text>
        <dbReference type="EC" id="2.7.13.3"/>
    </reaction>
</comment>
<evidence type="ECO:0000256" key="1">
    <source>
        <dbReference type="ARBA" id="ARBA00000085"/>
    </source>
</evidence>
<dbReference type="GO" id="GO:0000155">
    <property type="term" value="F:phosphorelay sensor kinase activity"/>
    <property type="evidence" value="ECO:0007669"/>
    <property type="project" value="InterPro"/>
</dbReference>
<dbReference type="SUPFAM" id="SSF52172">
    <property type="entry name" value="CheY-like"/>
    <property type="match status" value="1"/>
</dbReference>
<dbReference type="CDD" id="cd16922">
    <property type="entry name" value="HATPase_EvgS-ArcB-TorS-like"/>
    <property type="match status" value="1"/>
</dbReference>
<keyword evidence="15" id="KW-1185">Reference proteome</keyword>
<dbReference type="InterPro" id="IPR003661">
    <property type="entry name" value="HisK_dim/P_dom"/>
</dbReference>
<evidence type="ECO:0000256" key="7">
    <source>
        <dbReference type="ARBA" id="ARBA00022989"/>
    </source>
</evidence>
<sequence>MTRLKTLIRANYQQLLFVFLAFLTMVLVSYVYVSGIVRNLTATIGEEIMNTTQVAVSVNLFETEMVFANVSQTVESMLISEKTNQEILDFLTYINEYFNNDSSLMPDFMKIYGYIRDEFLDGSGWIPPDGYSPPDRPWYIGAYKMPGDIYFSEPYLDAETGGICISFSKSVADKNGVFQGILAIDLKLSRITDYVSSQQIANGGYGVLLSDTLQFTAHRNDGFVGTNIFSAGGDYPKLAAMIESGQKISAVRFMDYDGTDSVAFFRTIFNGWHIGVIIPRQNYYQEVHRLGIVLSVVGFVLMVVLSGILVRTRAQKIRSDEENKSKSNFLARMSHEMRTPMNAIIGMTTIARNTDDLEKIQYCLGKISDASGHLLGVINDVLDMSKIEAGKFELSETEFPLEDVIRQVVGLNVFKMDEKHQRFTLNMDDRVPRIVTADRQALAQVITNLLSNANKFTPEGGDIRLDVSLNEINGSQCILQIEVSDTGIGISADQQDRLFHSFEQADGSISRQYGGTGLGLAISRKIVEQMGGKIWVESEPDRGSRFAFTVKLGIPAPEPGVTETNAVPTEGDSGGVPDFRGKRILLAEDVEINREILSALLDGTGVSIDCAVNGKEACDMFAAAQGSYDLIFMDIHMPLVDGYEATRSIRKMDVPGAKSVPIIAMTANVFREDIEKSLSVGMNGHIGKPIEISEVLEIMNKFLFPDRS</sequence>
<proteinExistence type="predicted"/>
<dbReference type="FunFam" id="3.30.565.10:FF:000010">
    <property type="entry name" value="Sensor histidine kinase RcsC"/>
    <property type="match status" value="1"/>
</dbReference>
<reference evidence="14" key="1">
    <citation type="submission" date="2021-01" db="EMBL/GenBank/DDBJ databases">
        <title>Description of Breznakiella homolactica.</title>
        <authorList>
            <person name="Song Y."/>
            <person name="Brune A."/>
        </authorList>
    </citation>
    <scope>NUCLEOTIDE SEQUENCE</scope>
    <source>
        <strain evidence="14">RmG30</strain>
    </source>
</reference>
<feature type="domain" description="Histidine kinase" evidence="12">
    <location>
        <begin position="332"/>
        <end position="554"/>
    </location>
</feature>
<keyword evidence="4" id="KW-1003">Cell membrane</keyword>
<dbReference type="CDD" id="cd00082">
    <property type="entry name" value="HisKA"/>
    <property type="match status" value="1"/>
</dbReference>
<dbReference type="SMART" id="SM00387">
    <property type="entry name" value="HATPase_c"/>
    <property type="match status" value="1"/>
</dbReference>
<evidence type="ECO:0000256" key="5">
    <source>
        <dbReference type="ARBA" id="ARBA00022553"/>
    </source>
</evidence>
<dbReference type="PANTHER" id="PTHR45339">
    <property type="entry name" value="HYBRID SIGNAL TRANSDUCTION HISTIDINE KINASE J"/>
    <property type="match status" value="1"/>
</dbReference>
<dbReference type="InterPro" id="IPR036890">
    <property type="entry name" value="HATPase_C_sf"/>
</dbReference>
<evidence type="ECO:0000313" key="15">
    <source>
        <dbReference type="Proteomes" id="UP000595917"/>
    </source>
</evidence>
<evidence type="ECO:0000256" key="3">
    <source>
        <dbReference type="ARBA" id="ARBA00012438"/>
    </source>
</evidence>
<dbReference type="EMBL" id="CP067089">
    <property type="protein sequence ID" value="QQO08005.1"/>
    <property type="molecule type" value="Genomic_DNA"/>
</dbReference>
<comment type="subcellular location">
    <subcellularLocation>
        <location evidence="2">Cell membrane</location>
        <topology evidence="2">Multi-pass membrane protein</topology>
    </subcellularLocation>
</comment>
<feature type="transmembrane region" description="Helical" evidence="11">
    <location>
        <begin position="12"/>
        <end position="33"/>
    </location>
</feature>
<feature type="domain" description="Response regulatory" evidence="13">
    <location>
        <begin position="583"/>
        <end position="703"/>
    </location>
</feature>
<dbReference type="Gene3D" id="3.40.50.2300">
    <property type="match status" value="1"/>
</dbReference>
<evidence type="ECO:0000256" key="8">
    <source>
        <dbReference type="ARBA" id="ARBA00023012"/>
    </source>
</evidence>
<dbReference type="Proteomes" id="UP000595917">
    <property type="component" value="Chromosome"/>
</dbReference>
<dbReference type="InterPro" id="IPR029151">
    <property type="entry name" value="Sensor-like_sf"/>
</dbReference>
<evidence type="ECO:0000256" key="10">
    <source>
        <dbReference type="PROSITE-ProRule" id="PRU00169"/>
    </source>
</evidence>
<dbReference type="Pfam" id="PF00512">
    <property type="entry name" value="HisKA"/>
    <property type="match status" value="1"/>
</dbReference>
<evidence type="ECO:0000259" key="12">
    <source>
        <dbReference type="PROSITE" id="PS50109"/>
    </source>
</evidence>
<dbReference type="PANTHER" id="PTHR45339:SF1">
    <property type="entry name" value="HYBRID SIGNAL TRANSDUCTION HISTIDINE KINASE J"/>
    <property type="match status" value="1"/>
</dbReference>
<evidence type="ECO:0000256" key="9">
    <source>
        <dbReference type="ARBA" id="ARBA00023136"/>
    </source>
</evidence>
<accession>A0A7T7XKJ7</accession>
<evidence type="ECO:0000256" key="2">
    <source>
        <dbReference type="ARBA" id="ARBA00004651"/>
    </source>
</evidence>
<dbReference type="InterPro" id="IPR003594">
    <property type="entry name" value="HATPase_dom"/>
</dbReference>
<name>A0A7T7XKJ7_9SPIR</name>
<dbReference type="RefSeq" id="WP_215625311.1">
    <property type="nucleotide sequence ID" value="NZ_CP067089.2"/>
</dbReference>